<evidence type="ECO:0000313" key="3">
    <source>
        <dbReference type="Proteomes" id="UP000648239"/>
    </source>
</evidence>
<proteinExistence type="predicted"/>
<keyword evidence="1" id="KW-0732">Signal</keyword>
<feature type="chain" id="PRO_5035252895" description="Tetratricopeptide repeat protein" evidence="1">
    <location>
        <begin position="25"/>
        <end position="268"/>
    </location>
</feature>
<dbReference type="InterPro" id="IPR011990">
    <property type="entry name" value="TPR-like_helical_dom_sf"/>
</dbReference>
<dbReference type="Gene3D" id="1.25.40.10">
    <property type="entry name" value="Tetratricopeptide repeat domain"/>
    <property type="match status" value="1"/>
</dbReference>
<protein>
    <recommendedName>
        <fullName evidence="4">Tetratricopeptide repeat protein</fullName>
    </recommendedName>
</protein>
<evidence type="ECO:0008006" key="4">
    <source>
        <dbReference type="Google" id="ProtNLM"/>
    </source>
</evidence>
<name>A0A8J6Y384_9BACT</name>
<dbReference type="PROSITE" id="PS51257">
    <property type="entry name" value="PROKAR_LIPOPROTEIN"/>
    <property type="match status" value="1"/>
</dbReference>
<dbReference type="EMBL" id="JACXWD010000113">
    <property type="protein sequence ID" value="MBD3869557.1"/>
    <property type="molecule type" value="Genomic_DNA"/>
</dbReference>
<feature type="signal peptide" evidence="1">
    <location>
        <begin position="1"/>
        <end position="24"/>
    </location>
</feature>
<dbReference type="Proteomes" id="UP000648239">
    <property type="component" value="Unassembled WGS sequence"/>
</dbReference>
<dbReference type="AlphaFoldDB" id="A0A8J6Y384"/>
<evidence type="ECO:0000256" key="1">
    <source>
        <dbReference type="SAM" id="SignalP"/>
    </source>
</evidence>
<organism evidence="2 3">
    <name type="scientific">Candidatus Polarisedimenticola svalbardensis</name>
    <dbReference type="NCBI Taxonomy" id="2886004"/>
    <lineage>
        <taxon>Bacteria</taxon>
        <taxon>Pseudomonadati</taxon>
        <taxon>Acidobacteriota</taxon>
        <taxon>Candidatus Polarisedimenticolia</taxon>
        <taxon>Candidatus Polarisedimenticolales</taxon>
        <taxon>Candidatus Polarisedimenticolaceae</taxon>
        <taxon>Candidatus Polarisedimenticola</taxon>
    </lineage>
</organism>
<accession>A0A8J6Y384</accession>
<comment type="caution">
    <text evidence="2">The sequence shown here is derived from an EMBL/GenBank/DDBJ whole genome shotgun (WGS) entry which is preliminary data.</text>
</comment>
<dbReference type="SUPFAM" id="SSF48452">
    <property type="entry name" value="TPR-like"/>
    <property type="match status" value="1"/>
</dbReference>
<reference evidence="2 3" key="1">
    <citation type="submission" date="2020-08" db="EMBL/GenBank/DDBJ databases">
        <title>Acidobacteriota in marine sediments use diverse sulfur dissimilation pathways.</title>
        <authorList>
            <person name="Wasmund K."/>
        </authorList>
    </citation>
    <scope>NUCLEOTIDE SEQUENCE [LARGE SCALE GENOMIC DNA]</scope>
    <source>
        <strain evidence="2">MAG AM4</strain>
    </source>
</reference>
<gene>
    <name evidence="2" type="ORF">IFK94_15665</name>
</gene>
<evidence type="ECO:0000313" key="2">
    <source>
        <dbReference type="EMBL" id="MBD3869557.1"/>
    </source>
</evidence>
<sequence length="268" mass="29059">MNHRITSALTVVLWLACTAGCVSALKEPPDLRQAGEAVQLSRDQVAERLQDASTLFETRKSAPVRRAGEILRSLAATSADPLDACLLLVQVQVWLVEHESDPEVREHLATGAVHAGQWCRESAPEDPRCLYRLAIAVGVQARERPGTGIDAMATMLELLETARGVDPEQDHGGPDRVLALVYLRAPGWPTGPGDPDLGYEHAAAATVIDPDYPPNQLVLGEALAAIDRDEEAKEAYRTALSQAEMLQETGARDALDWHREALDALGRL</sequence>